<dbReference type="AlphaFoldDB" id="A0A8T0SQ78"/>
<evidence type="ECO:0000313" key="3">
    <source>
        <dbReference type="Proteomes" id="UP000823388"/>
    </source>
</evidence>
<sequence>MLVHGLPPWRRDDRPANGAALKKAHTRDDGPANGAAPHLGALPQSHGSPRRPPEQQLAPARLAGPSCTAPPASPTVAAAARLRAPRRPELEVAPAHLAAGGGVTRG</sequence>
<dbReference type="Proteomes" id="UP000823388">
    <property type="component" value="Chromosome 5K"/>
</dbReference>
<feature type="compositionally biased region" description="Low complexity" evidence="1">
    <location>
        <begin position="65"/>
        <end position="82"/>
    </location>
</feature>
<gene>
    <name evidence="2" type="ORF">PVAP13_5KG458907</name>
</gene>
<protein>
    <submittedName>
        <fullName evidence="2">Uncharacterized protein</fullName>
    </submittedName>
</protein>
<dbReference type="EMBL" id="CM029045">
    <property type="protein sequence ID" value="KAG2599133.1"/>
    <property type="molecule type" value="Genomic_DNA"/>
</dbReference>
<proteinExistence type="predicted"/>
<organism evidence="2 3">
    <name type="scientific">Panicum virgatum</name>
    <name type="common">Blackwell switchgrass</name>
    <dbReference type="NCBI Taxonomy" id="38727"/>
    <lineage>
        <taxon>Eukaryota</taxon>
        <taxon>Viridiplantae</taxon>
        <taxon>Streptophyta</taxon>
        <taxon>Embryophyta</taxon>
        <taxon>Tracheophyta</taxon>
        <taxon>Spermatophyta</taxon>
        <taxon>Magnoliopsida</taxon>
        <taxon>Liliopsida</taxon>
        <taxon>Poales</taxon>
        <taxon>Poaceae</taxon>
        <taxon>PACMAD clade</taxon>
        <taxon>Panicoideae</taxon>
        <taxon>Panicodae</taxon>
        <taxon>Paniceae</taxon>
        <taxon>Panicinae</taxon>
        <taxon>Panicum</taxon>
        <taxon>Panicum sect. Hiantes</taxon>
    </lineage>
</organism>
<reference evidence="2" key="1">
    <citation type="submission" date="2020-05" db="EMBL/GenBank/DDBJ databases">
        <title>WGS assembly of Panicum virgatum.</title>
        <authorList>
            <person name="Lovell J.T."/>
            <person name="Jenkins J."/>
            <person name="Shu S."/>
            <person name="Juenger T.E."/>
            <person name="Schmutz J."/>
        </authorList>
    </citation>
    <scope>NUCLEOTIDE SEQUENCE</scope>
    <source>
        <strain evidence="2">AP13</strain>
    </source>
</reference>
<name>A0A8T0SQ78_PANVG</name>
<feature type="region of interest" description="Disordered" evidence="1">
    <location>
        <begin position="1"/>
        <end position="106"/>
    </location>
</feature>
<keyword evidence="3" id="KW-1185">Reference proteome</keyword>
<evidence type="ECO:0000313" key="2">
    <source>
        <dbReference type="EMBL" id="KAG2599133.1"/>
    </source>
</evidence>
<accession>A0A8T0SQ78</accession>
<comment type="caution">
    <text evidence="2">The sequence shown here is derived from an EMBL/GenBank/DDBJ whole genome shotgun (WGS) entry which is preliminary data.</text>
</comment>
<evidence type="ECO:0000256" key="1">
    <source>
        <dbReference type="SAM" id="MobiDB-lite"/>
    </source>
</evidence>